<dbReference type="PANTHER" id="PTHR43243:SF4">
    <property type="entry name" value="CATIONIC AMINO ACID TRANSPORTER 4"/>
    <property type="match status" value="1"/>
</dbReference>
<dbReference type="Proteomes" id="UP000681722">
    <property type="component" value="Unassembled WGS sequence"/>
</dbReference>
<dbReference type="InterPro" id="IPR002293">
    <property type="entry name" value="AA/rel_permease1"/>
</dbReference>
<evidence type="ECO:0000256" key="1">
    <source>
        <dbReference type="ARBA" id="ARBA00004141"/>
    </source>
</evidence>
<proteinExistence type="predicted"/>
<evidence type="ECO:0000313" key="7">
    <source>
        <dbReference type="EMBL" id="CAF0990597.1"/>
    </source>
</evidence>
<feature type="transmembrane region" description="Helical" evidence="6">
    <location>
        <begin position="269"/>
        <end position="293"/>
    </location>
</feature>
<comment type="caution">
    <text evidence="8">The sequence shown here is derived from an EMBL/GenBank/DDBJ whole genome shotgun (WGS) entry which is preliminary data.</text>
</comment>
<keyword evidence="2" id="KW-0813">Transport</keyword>
<protein>
    <recommendedName>
        <fullName evidence="12">Amino acid permease</fullName>
    </recommendedName>
</protein>
<evidence type="ECO:0000313" key="8">
    <source>
        <dbReference type="EMBL" id="CAF1032718.1"/>
    </source>
</evidence>
<dbReference type="EMBL" id="CAJOBA010006009">
    <property type="protein sequence ID" value="CAF3760728.1"/>
    <property type="molecule type" value="Genomic_DNA"/>
</dbReference>
<dbReference type="GO" id="GO:0016020">
    <property type="term" value="C:membrane"/>
    <property type="evidence" value="ECO:0007669"/>
    <property type="project" value="UniProtKB-SubCell"/>
</dbReference>
<accession>A0A814IZW5</accession>
<dbReference type="PIRSF" id="PIRSF006060">
    <property type="entry name" value="AA_transporter"/>
    <property type="match status" value="1"/>
</dbReference>
<feature type="transmembrane region" description="Helical" evidence="6">
    <location>
        <begin position="60"/>
        <end position="80"/>
    </location>
</feature>
<evidence type="ECO:0000313" key="11">
    <source>
        <dbReference type="Proteomes" id="UP000663829"/>
    </source>
</evidence>
<feature type="transmembrane region" description="Helical" evidence="6">
    <location>
        <begin position="349"/>
        <end position="375"/>
    </location>
</feature>
<evidence type="ECO:0000313" key="9">
    <source>
        <dbReference type="EMBL" id="CAF3760728.1"/>
    </source>
</evidence>
<dbReference type="OrthoDB" id="5982228at2759"/>
<keyword evidence="3 6" id="KW-0812">Transmembrane</keyword>
<feature type="transmembrane region" description="Helical" evidence="6">
    <location>
        <begin position="87"/>
        <end position="112"/>
    </location>
</feature>
<feature type="transmembrane region" description="Helical" evidence="6">
    <location>
        <begin position="124"/>
        <end position="144"/>
    </location>
</feature>
<dbReference type="Proteomes" id="UP000682733">
    <property type="component" value="Unassembled WGS sequence"/>
</dbReference>
<evidence type="ECO:0000256" key="6">
    <source>
        <dbReference type="SAM" id="Phobius"/>
    </source>
</evidence>
<evidence type="ECO:0000256" key="5">
    <source>
        <dbReference type="ARBA" id="ARBA00023136"/>
    </source>
</evidence>
<dbReference type="EMBL" id="CAJOBC010003854">
    <property type="protein sequence ID" value="CAF3803510.1"/>
    <property type="molecule type" value="Genomic_DNA"/>
</dbReference>
<gene>
    <name evidence="8" type="ORF">GPM918_LOCUS15363</name>
    <name evidence="7" type="ORF">OVA965_LOCUS14054</name>
    <name evidence="10" type="ORF">SRO942_LOCUS15363</name>
    <name evidence="9" type="ORF">TMI583_LOCUS14058</name>
</gene>
<dbReference type="EMBL" id="CAJNOK010006001">
    <property type="protein sequence ID" value="CAF0990597.1"/>
    <property type="molecule type" value="Genomic_DNA"/>
</dbReference>
<dbReference type="GO" id="GO:0015171">
    <property type="term" value="F:amino acid transmembrane transporter activity"/>
    <property type="evidence" value="ECO:0007669"/>
    <property type="project" value="TreeGrafter"/>
</dbReference>
<dbReference type="Pfam" id="PF13520">
    <property type="entry name" value="AA_permease_2"/>
    <property type="match status" value="1"/>
</dbReference>
<dbReference type="PANTHER" id="PTHR43243">
    <property type="entry name" value="INNER MEMBRANE TRANSPORTER YGJI-RELATED"/>
    <property type="match status" value="1"/>
</dbReference>
<name>A0A814IZW5_9BILA</name>
<evidence type="ECO:0000256" key="4">
    <source>
        <dbReference type="ARBA" id="ARBA00022989"/>
    </source>
</evidence>
<evidence type="ECO:0008006" key="12">
    <source>
        <dbReference type="Google" id="ProtNLM"/>
    </source>
</evidence>
<feature type="transmembrane region" description="Helical" evidence="6">
    <location>
        <begin position="429"/>
        <end position="451"/>
    </location>
</feature>
<feature type="transmembrane region" description="Helical" evidence="6">
    <location>
        <begin position="305"/>
        <end position="329"/>
    </location>
</feature>
<dbReference type="EMBL" id="CAJNOQ010003854">
    <property type="protein sequence ID" value="CAF1032718.1"/>
    <property type="molecule type" value="Genomic_DNA"/>
</dbReference>
<feature type="transmembrane region" description="Helical" evidence="6">
    <location>
        <begin position="226"/>
        <end position="249"/>
    </location>
</feature>
<evidence type="ECO:0000256" key="3">
    <source>
        <dbReference type="ARBA" id="ARBA00022692"/>
    </source>
</evidence>
<dbReference type="Proteomes" id="UP000677228">
    <property type="component" value="Unassembled WGS sequence"/>
</dbReference>
<feature type="transmembrane region" description="Helical" evidence="6">
    <location>
        <begin position="151"/>
        <end position="171"/>
    </location>
</feature>
<feature type="transmembrane region" description="Helical" evidence="6">
    <location>
        <begin position="488"/>
        <end position="507"/>
    </location>
</feature>
<dbReference type="Gene3D" id="1.20.1740.10">
    <property type="entry name" value="Amino acid/polyamine transporter I"/>
    <property type="match status" value="1"/>
</dbReference>
<evidence type="ECO:0000256" key="2">
    <source>
        <dbReference type="ARBA" id="ARBA00022448"/>
    </source>
</evidence>
<dbReference type="Proteomes" id="UP000663829">
    <property type="component" value="Unassembled WGS sequence"/>
</dbReference>
<keyword evidence="11" id="KW-1185">Reference proteome</keyword>
<feature type="transmembrane region" description="Helical" evidence="6">
    <location>
        <begin position="403"/>
        <end position="423"/>
    </location>
</feature>
<keyword evidence="5 6" id="KW-0472">Membrane</keyword>
<keyword evidence="4 6" id="KW-1133">Transmembrane helix</keyword>
<comment type="subcellular location">
    <subcellularLocation>
        <location evidence="1">Membrane</location>
        <topology evidence="1">Multi-pass membrane protein</topology>
    </subcellularLocation>
</comment>
<feature type="transmembrane region" description="Helical" evidence="6">
    <location>
        <begin position="198"/>
        <end position="219"/>
    </location>
</feature>
<sequence length="550" mass="60730">MVSGKYVINTKKSTLNIKNFVEKFITTTRIKVYLQQLIARQSMIQLLAESDKNPMKRSLGVWQLIALGVGGIIGTGIFVLSGKSAALFAGPSIIISFIIAGIVAGLAALSYSEMASMVPLSGSAYTYCYATMGEFLAWIMGWYVTLGNLAAIATVSVGWSAYIVNLIQVIFPFNATRSFILSPIKWNETSQEFISTHAYINIPAIVIIVVLTILVFFGIQESSKVNFVVVIIKIFVILLVIFASLKFIAPNNYHPFIPKNEGHFNSYGVTGMLHAATIVFFAYIGFDAVTNVAQETKNPKRDLPIGILVSLLISTVLYIGVCIVMIGVVPYKRLDSSSPMDVVLKATHLGKWIIIIVDIGAISALTSVILVNLICQPRIFYSMANDGLLPQFMAKIHPRFKTPWIAALITGVICAPAAGFLPLEMLGELTSIANLFTLFLVHISVIIMRFTQKDVERRFKVPLGPFVIPLIGALLCLLLMITSATQTWIRFWVWMGLGILIYFCYGIRNSKFNHKKVKDSSVTIATDVTPPYADGLSVHEEEEKKHDYFI</sequence>
<organism evidence="8 11">
    <name type="scientific">Didymodactylos carnosus</name>
    <dbReference type="NCBI Taxonomy" id="1234261"/>
    <lineage>
        <taxon>Eukaryota</taxon>
        <taxon>Metazoa</taxon>
        <taxon>Spiralia</taxon>
        <taxon>Gnathifera</taxon>
        <taxon>Rotifera</taxon>
        <taxon>Eurotatoria</taxon>
        <taxon>Bdelloidea</taxon>
        <taxon>Philodinida</taxon>
        <taxon>Philodinidae</taxon>
        <taxon>Didymodactylos</taxon>
    </lineage>
</organism>
<reference evidence="8" key="1">
    <citation type="submission" date="2021-02" db="EMBL/GenBank/DDBJ databases">
        <authorList>
            <person name="Nowell W R."/>
        </authorList>
    </citation>
    <scope>NUCLEOTIDE SEQUENCE</scope>
</reference>
<feature type="transmembrane region" description="Helical" evidence="6">
    <location>
        <begin position="463"/>
        <end position="482"/>
    </location>
</feature>
<evidence type="ECO:0000313" key="10">
    <source>
        <dbReference type="EMBL" id="CAF3803510.1"/>
    </source>
</evidence>
<dbReference type="AlphaFoldDB" id="A0A814IZW5"/>